<gene>
    <name evidence="2" type="ORF">ABEB36_007401</name>
</gene>
<evidence type="ECO:0000256" key="1">
    <source>
        <dbReference type="SAM" id="MobiDB-lite"/>
    </source>
</evidence>
<dbReference type="EMBL" id="JBDJPC010000005">
    <property type="protein sequence ID" value="KAL1502228.1"/>
    <property type="molecule type" value="Genomic_DNA"/>
</dbReference>
<evidence type="ECO:0000313" key="3">
    <source>
        <dbReference type="Proteomes" id="UP001566132"/>
    </source>
</evidence>
<proteinExistence type="predicted"/>
<organism evidence="2 3">
    <name type="scientific">Hypothenemus hampei</name>
    <name type="common">Coffee berry borer</name>
    <dbReference type="NCBI Taxonomy" id="57062"/>
    <lineage>
        <taxon>Eukaryota</taxon>
        <taxon>Metazoa</taxon>
        <taxon>Ecdysozoa</taxon>
        <taxon>Arthropoda</taxon>
        <taxon>Hexapoda</taxon>
        <taxon>Insecta</taxon>
        <taxon>Pterygota</taxon>
        <taxon>Neoptera</taxon>
        <taxon>Endopterygota</taxon>
        <taxon>Coleoptera</taxon>
        <taxon>Polyphaga</taxon>
        <taxon>Cucujiformia</taxon>
        <taxon>Curculionidae</taxon>
        <taxon>Scolytinae</taxon>
        <taxon>Hypothenemus</taxon>
    </lineage>
</organism>
<dbReference type="AlphaFoldDB" id="A0ABD1ETX2"/>
<sequence length="151" mass="16865">MATYATYRHIELDKVGHSKKRVRNRSSEIFQVLCSPTESSSMKQRGFMKRSASQSSDSFQKLFGAPVNNRIPPRRGSLTNHDVTHRNPVTGNGVSSWDAKPTKPKTKVYKERNPVTGETYLIPCPTNSPTKLDGNATIYIKTNETKATNGH</sequence>
<name>A0ABD1ETX2_HYPHA</name>
<dbReference type="Proteomes" id="UP001566132">
    <property type="component" value="Unassembled WGS sequence"/>
</dbReference>
<feature type="region of interest" description="Disordered" evidence="1">
    <location>
        <begin position="63"/>
        <end position="107"/>
    </location>
</feature>
<comment type="caution">
    <text evidence="2">The sequence shown here is derived from an EMBL/GenBank/DDBJ whole genome shotgun (WGS) entry which is preliminary data.</text>
</comment>
<protein>
    <submittedName>
        <fullName evidence="2">Uncharacterized protein</fullName>
    </submittedName>
</protein>
<feature type="compositionally biased region" description="Polar residues" evidence="1">
    <location>
        <begin position="77"/>
        <end position="95"/>
    </location>
</feature>
<accession>A0ABD1ETX2</accession>
<keyword evidence="3" id="KW-1185">Reference proteome</keyword>
<reference evidence="2 3" key="1">
    <citation type="submission" date="2024-05" db="EMBL/GenBank/DDBJ databases">
        <title>Genetic variation in Jamaican populations of the coffee berry borer (Hypothenemus hampei).</title>
        <authorList>
            <person name="Errbii M."/>
            <person name="Myrie A."/>
        </authorList>
    </citation>
    <scope>NUCLEOTIDE SEQUENCE [LARGE SCALE GENOMIC DNA]</scope>
    <source>
        <strain evidence="2">JA-Hopewell-2020-01-JO</strain>
        <tissue evidence="2">Whole body</tissue>
    </source>
</reference>
<evidence type="ECO:0000313" key="2">
    <source>
        <dbReference type="EMBL" id="KAL1502228.1"/>
    </source>
</evidence>